<dbReference type="STRING" id="320771.Cflav_PD0846"/>
<evidence type="ECO:0000313" key="1">
    <source>
        <dbReference type="EMBL" id="EEF57896.1"/>
    </source>
</evidence>
<name>B9XQH1_PEDPL</name>
<gene>
    <name evidence="1" type="ORF">Cflav_PD0846</name>
</gene>
<reference evidence="1 2" key="1">
    <citation type="journal article" date="2011" name="J. Bacteriol.">
        <title>Genome sequence of 'Pedosphaera parvula' Ellin514, an aerobic Verrucomicrobial isolate from pasture soil.</title>
        <authorList>
            <person name="Kant R."/>
            <person name="van Passel M.W."/>
            <person name="Sangwan P."/>
            <person name="Palva A."/>
            <person name="Lucas S."/>
            <person name="Copeland A."/>
            <person name="Lapidus A."/>
            <person name="Glavina Del Rio T."/>
            <person name="Dalin E."/>
            <person name="Tice H."/>
            <person name="Bruce D."/>
            <person name="Goodwin L."/>
            <person name="Pitluck S."/>
            <person name="Chertkov O."/>
            <person name="Larimer F.W."/>
            <person name="Land M.L."/>
            <person name="Hauser L."/>
            <person name="Brettin T.S."/>
            <person name="Detter J.C."/>
            <person name="Han S."/>
            <person name="de Vos W.M."/>
            <person name="Janssen P.H."/>
            <person name="Smidt H."/>
        </authorList>
    </citation>
    <scope>NUCLEOTIDE SEQUENCE [LARGE SCALE GENOMIC DNA]</scope>
    <source>
        <strain evidence="1 2">Ellin514</strain>
    </source>
</reference>
<evidence type="ECO:0000313" key="2">
    <source>
        <dbReference type="Proteomes" id="UP000003688"/>
    </source>
</evidence>
<comment type="caution">
    <text evidence="1">The sequence shown here is derived from an EMBL/GenBank/DDBJ whole genome shotgun (WGS) entry which is preliminary data.</text>
</comment>
<dbReference type="EMBL" id="ABOX02000054">
    <property type="protein sequence ID" value="EEF57896.1"/>
    <property type="molecule type" value="Genomic_DNA"/>
</dbReference>
<accession>B9XQH1</accession>
<sequence length="47" mass="5098">MDSGMENGQLIMNNEAGNLRKLSVSDGRLKFNTCMGVRSVLVGIGRQ</sequence>
<proteinExistence type="predicted"/>
<organism evidence="1 2">
    <name type="scientific">Pedosphaera parvula (strain Ellin514)</name>
    <dbReference type="NCBI Taxonomy" id="320771"/>
    <lineage>
        <taxon>Bacteria</taxon>
        <taxon>Pseudomonadati</taxon>
        <taxon>Verrucomicrobiota</taxon>
        <taxon>Pedosphaerae</taxon>
        <taxon>Pedosphaerales</taxon>
        <taxon>Pedosphaeraceae</taxon>
        <taxon>Pedosphaera</taxon>
    </lineage>
</organism>
<dbReference type="AlphaFoldDB" id="B9XQH1"/>
<dbReference type="Proteomes" id="UP000003688">
    <property type="component" value="Unassembled WGS sequence"/>
</dbReference>
<keyword evidence="2" id="KW-1185">Reference proteome</keyword>
<protein>
    <submittedName>
        <fullName evidence="1">Uncharacterized protein</fullName>
    </submittedName>
</protein>